<feature type="compositionally biased region" description="Basic and acidic residues" evidence="1">
    <location>
        <begin position="548"/>
        <end position="562"/>
    </location>
</feature>
<name>A0AAV9WJJ3_9PEZI</name>
<feature type="chain" id="PRO_5043339781" evidence="2">
    <location>
        <begin position="22"/>
        <end position="751"/>
    </location>
</feature>
<keyword evidence="2" id="KW-0732">Signal</keyword>
<sequence length="751" mass="84559">MRIPTLHILLPTLLTLPGTKAYSHLFWQTKPTSTAPSGQKIFQPPAPCAYIPAQSRGLTITQFGERNLLDDTKAYQINNEWLDPVRYIGFWHNVKKSCEGLPDVVVRFYGDRYTAQTIEFGNFGSYAGWIGEKGLELKYWGEIPFGDEYFGNQIEPGEIGVRNSAPPGRGAGSYEVEYNIISNGVEVKPTSAAWGIDNSKWQNTGTGVENREISVSLPKDRNAPITGQVGDREKEVGLGYVPETYRFTDPDAQDSTTPTVQLPSSNNNIRPQPPSANNNIHPLLQPQPAESADQLAHRIAQWATTQWPTQSQGDMVAFINHMNGINLNLLRLRQIDEMLENEITIAKKQQLIIREQMAKIQQNPLAGFNPPPQEQSRQQQEQQTIDQECICPTNQEINHYGLDRAGNPRFLPDIPPNSLTSPSQTTPTIPTTNDLNSRLTKSLWENLVDDQLTQQSEQAGTKKQKPRGPKEISPFSGKEYKEPLASAIRTVRGIYNTQQKTSKKTKAPKKAVSTDPCICPTTTAQQAQAAEQFENEPVTLPSVLQKAESNREERKRLSREARITQSRTKHLSEFQKSRGPNTESIIETEEDIVEITPSESNPIIQEEPTNPQTNLAIEEEPTIPQTNPPIEEEKQEPQPQLPVPPVLIEEEEGTQTIPQVLIEEEESHQLLPEVIIREDENYDPDLFIMDPSLYDIEIKEEDLTEEARREREAKARRKAEARAQNAVSNEGTLPRLEGSEYFEELAKDEFV</sequence>
<evidence type="ECO:0000256" key="1">
    <source>
        <dbReference type="SAM" id="MobiDB-lite"/>
    </source>
</evidence>
<feature type="signal peptide" evidence="2">
    <location>
        <begin position="1"/>
        <end position="21"/>
    </location>
</feature>
<accession>A0AAV9WJJ3</accession>
<comment type="caution">
    <text evidence="3">The sequence shown here is derived from an EMBL/GenBank/DDBJ whole genome shotgun (WGS) entry which is preliminary data.</text>
</comment>
<dbReference type="AlphaFoldDB" id="A0AAV9WJJ3"/>
<protein>
    <submittedName>
        <fullName evidence="3">Uncharacterized protein</fullName>
    </submittedName>
</protein>
<evidence type="ECO:0000313" key="4">
    <source>
        <dbReference type="Proteomes" id="UP001370758"/>
    </source>
</evidence>
<feature type="compositionally biased region" description="Low complexity" evidence="1">
    <location>
        <begin position="416"/>
        <end position="432"/>
    </location>
</feature>
<organism evidence="3 4">
    <name type="scientific">Arthrobotrys musiformis</name>
    <dbReference type="NCBI Taxonomy" id="47236"/>
    <lineage>
        <taxon>Eukaryota</taxon>
        <taxon>Fungi</taxon>
        <taxon>Dikarya</taxon>
        <taxon>Ascomycota</taxon>
        <taxon>Pezizomycotina</taxon>
        <taxon>Orbiliomycetes</taxon>
        <taxon>Orbiliales</taxon>
        <taxon>Orbiliaceae</taxon>
        <taxon>Arthrobotrys</taxon>
    </lineage>
</organism>
<feature type="region of interest" description="Disordered" evidence="1">
    <location>
        <begin position="245"/>
        <end position="267"/>
    </location>
</feature>
<feature type="region of interest" description="Disordered" evidence="1">
    <location>
        <begin position="622"/>
        <end position="641"/>
    </location>
</feature>
<dbReference type="EMBL" id="JAVHJL010000003">
    <property type="protein sequence ID" value="KAK6506998.1"/>
    <property type="molecule type" value="Genomic_DNA"/>
</dbReference>
<dbReference type="Proteomes" id="UP001370758">
    <property type="component" value="Unassembled WGS sequence"/>
</dbReference>
<feature type="compositionally biased region" description="Polar residues" evidence="1">
    <location>
        <begin position="253"/>
        <end position="267"/>
    </location>
</feature>
<gene>
    <name evidence="3" type="ORF">TWF481_005454</name>
</gene>
<feature type="region of interest" description="Disordered" evidence="1">
    <location>
        <begin position="704"/>
        <end position="732"/>
    </location>
</feature>
<keyword evidence="4" id="KW-1185">Reference proteome</keyword>
<evidence type="ECO:0000313" key="3">
    <source>
        <dbReference type="EMBL" id="KAK6506998.1"/>
    </source>
</evidence>
<feature type="region of interest" description="Disordered" evidence="1">
    <location>
        <begin position="416"/>
        <end position="435"/>
    </location>
</feature>
<feature type="region of interest" description="Disordered" evidence="1">
    <location>
        <begin position="545"/>
        <end position="580"/>
    </location>
</feature>
<feature type="region of interest" description="Disordered" evidence="1">
    <location>
        <begin position="364"/>
        <end position="385"/>
    </location>
</feature>
<feature type="compositionally biased region" description="Low complexity" evidence="1">
    <location>
        <begin position="374"/>
        <end position="385"/>
    </location>
</feature>
<evidence type="ECO:0000256" key="2">
    <source>
        <dbReference type="SAM" id="SignalP"/>
    </source>
</evidence>
<proteinExistence type="predicted"/>
<feature type="region of interest" description="Disordered" evidence="1">
    <location>
        <begin position="455"/>
        <end position="480"/>
    </location>
</feature>
<feature type="compositionally biased region" description="Basic and acidic residues" evidence="1">
    <location>
        <begin position="705"/>
        <end position="721"/>
    </location>
</feature>
<reference evidence="3 4" key="1">
    <citation type="submission" date="2023-08" db="EMBL/GenBank/DDBJ databases">
        <authorList>
            <person name="Palmer J.M."/>
        </authorList>
    </citation>
    <scope>NUCLEOTIDE SEQUENCE [LARGE SCALE GENOMIC DNA]</scope>
    <source>
        <strain evidence="3 4">TWF481</strain>
    </source>
</reference>